<dbReference type="AlphaFoldDB" id="A0A6F9DG06"/>
<evidence type="ECO:0000313" key="3">
    <source>
        <dbReference type="EMBL" id="CAB3261905.1"/>
    </source>
</evidence>
<evidence type="ECO:0000256" key="2">
    <source>
        <dbReference type="SAM" id="SignalP"/>
    </source>
</evidence>
<feature type="compositionally biased region" description="Basic residues" evidence="1">
    <location>
        <begin position="320"/>
        <end position="334"/>
    </location>
</feature>
<name>A0A6F9DG06_9ASCI</name>
<feature type="signal peptide" evidence="2">
    <location>
        <begin position="1"/>
        <end position="19"/>
    </location>
</feature>
<feature type="region of interest" description="Disordered" evidence="1">
    <location>
        <begin position="300"/>
        <end position="340"/>
    </location>
</feature>
<sequence>MKVFKIFLIVVAILWPSAAKETRKSLNMDPIDVSVWNLPLDEKYPTTVELDKDNFEQLLLRNDDAWIILFHKGTISKKWISHAKYLKGAVWHGTVDVRTNNELASTWVPNFLTDESESTTSVVFPFGKKEKVKVLLSKTAHQFDSTKKAQQNIVSTSSIVFPELDFSNQRIKFFHDWVISTYYKPPRSRFPVLCLTDEENPPPVLHTLQLYFKEHFSFGTVYKKDVASLRTRFRDIPEPGMYPHFLILLGREPSKKEYEAGKTGLFFDVFPFIEKKYGNPSDFTAIVKFLFTANEDYRKDLPGRRPDESPEMSKMESVRKALRRRVQMKRVPKRSQKEEL</sequence>
<feature type="chain" id="PRO_5026307764" evidence="2">
    <location>
        <begin position="20"/>
        <end position="340"/>
    </location>
</feature>
<reference evidence="3" key="1">
    <citation type="submission" date="2020-04" db="EMBL/GenBank/DDBJ databases">
        <authorList>
            <person name="Neveu A P."/>
        </authorList>
    </citation>
    <scope>NUCLEOTIDE SEQUENCE</scope>
    <source>
        <tissue evidence="3">Whole embryo</tissue>
    </source>
</reference>
<accession>A0A6F9DG06</accession>
<evidence type="ECO:0000256" key="1">
    <source>
        <dbReference type="SAM" id="MobiDB-lite"/>
    </source>
</evidence>
<proteinExistence type="evidence at transcript level"/>
<feature type="compositionally biased region" description="Basic and acidic residues" evidence="1">
    <location>
        <begin position="300"/>
        <end position="319"/>
    </location>
</feature>
<organism evidence="3">
    <name type="scientific">Phallusia mammillata</name>
    <dbReference type="NCBI Taxonomy" id="59560"/>
    <lineage>
        <taxon>Eukaryota</taxon>
        <taxon>Metazoa</taxon>
        <taxon>Chordata</taxon>
        <taxon>Tunicata</taxon>
        <taxon>Ascidiacea</taxon>
        <taxon>Phlebobranchia</taxon>
        <taxon>Ascidiidae</taxon>
        <taxon>Phallusia</taxon>
    </lineage>
</organism>
<keyword evidence="2" id="KW-0732">Signal</keyword>
<gene>
    <name evidence="3" type="primary">LOC100177570-002</name>
</gene>
<dbReference type="EMBL" id="LR786532">
    <property type="protein sequence ID" value="CAB3261905.1"/>
    <property type="molecule type" value="mRNA"/>
</dbReference>
<protein>
    <submittedName>
        <fullName evidence="3">Uncharacterized protein LOC100177570</fullName>
    </submittedName>
</protein>